<reference evidence="2 3" key="1">
    <citation type="journal article" date="2013" name="PLoS Genet.">
        <title>The genome and development-dependent transcriptomes of Pyronema confluens: a window into fungal evolution.</title>
        <authorList>
            <person name="Traeger S."/>
            <person name="Altegoer F."/>
            <person name="Freitag M."/>
            <person name="Gabaldon T."/>
            <person name="Kempken F."/>
            <person name="Kumar A."/>
            <person name="Marcet-Houben M."/>
            <person name="Poggeler S."/>
            <person name="Stajich J.E."/>
            <person name="Nowrousian M."/>
        </authorList>
    </citation>
    <scope>NUCLEOTIDE SEQUENCE [LARGE SCALE GENOMIC DNA]</scope>
    <source>
        <strain evidence="3">CBS 100304</strain>
        <tissue evidence="2">Vegetative mycelium</tissue>
    </source>
</reference>
<dbReference type="Proteomes" id="UP000018144">
    <property type="component" value="Unassembled WGS sequence"/>
</dbReference>
<dbReference type="EMBL" id="HF935328">
    <property type="protein sequence ID" value="CCX06952.1"/>
    <property type="molecule type" value="Genomic_DNA"/>
</dbReference>
<feature type="transmembrane region" description="Helical" evidence="1">
    <location>
        <begin position="75"/>
        <end position="100"/>
    </location>
</feature>
<evidence type="ECO:0000256" key="1">
    <source>
        <dbReference type="SAM" id="Phobius"/>
    </source>
</evidence>
<dbReference type="STRING" id="1076935.U4KXQ9"/>
<keyword evidence="1" id="KW-0472">Membrane</keyword>
<sequence>MKLSINRQNLTIASLENRVAILTLVPEEYDLLRQRFLSKCKQKVGNAVAHGGDAVADSRLYLKSKRLDGEIFRELYGLDVLVVPLLSTEIISVLNLFFFFTICSTSLFNSSWSRNLAKPFSPLAGVS</sequence>
<gene>
    <name evidence="2" type="ORF">PCON_06539</name>
</gene>
<evidence type="ECO:0000313" key="3">
    <source>
        <dbReference type="Proteomes" id="UP000018144"/>
    </source>
</evidence>
<protein>
    <submittedName>
        <fullName evidence="2">Uncharacterized protein</fullName>
    </submittedName>
</protein>
<name>U4KXQ9_PYROM</name>
<keyword evidence="1" id="KW-0812">Transmembrane</keyword>
<dbReference type="OrthoDB" id="5420280at2759"/>
<organism evidence="2 3">
    <name type="scientific">Pyronema omphalodes (strain CBS 100304)</name>
    <name type="common">Pyronema confluens</name>
    <dbReference type="NCBI Taxonomy" id="1076935"/>
    <lineage>
        <taxon>Eukaryota</taxon>
        <taxon>Fungi</taxon>
        <taxon>Dikarya</taxon>
        <taxon>Ascomycota</taxon>
        <taxon>Pezizomycotina</taxon>
        <taxon>Pezizomycetes</taxon>
        <taxon>Pezizales</taxon>
        <taxon>Pyronemataceae</taxon>
        <taxon>Pyronema</taxon>
    </lineage>
</organism>
<proteinExistence type="predicted"/>
<keyword evidence="1" id="KW-1133">Transmembrane helix</keyword>
<dbReference type="AlphaFoldDB" id="U4KXQ9"/>
<accession>U4KXQ9</accession>
<keyword evidence="3" id="KW-1185">Reference proteome</keyword>
<evidence type="ECO:0000313" key="2">
    <source>
        <dbReference type="EMBL" id="CCX06952.1"/>
    </source>
</evidence>